<accession>A0A813L119</accession>
<organism evidence="3 4">
    <name type="scientific">Polarella glacialis</name>
    <name type="common">Dinoflagellate</name>
    <dbReference type="NCBI Taxonomy" id="89957"/>
    <lineage>
        <taxon>Eukaryota</taxon>
        <taxon>Sar</taxon>
        <taxon>Alveolata</taxon>
        <taxon>Dinophyceae</taxon>
        <taxon>Suessiales</taxon>
        <taxon>Suessiaceae</taxon>
        <taxon>Polarella</taxon>
    </lineage>
</organism>
<dbReference type="EMBL" id="CAJNNV010029941">
    <property type="protein sequence ID" value="CAE8630731.1"/>
    <property type="molecule type" value="Genomic_DNA"/>
</dbReference>
<feature type="non-terminal residue" evidence="3">
    <location>
        <position position="338"/>
    </location>
</feature>
<keyword evidence="5" id="KW-1185">Reference proteome</keyword>
<evidence type="ECO:0000313" key="4">
    <source>
        <dbReference type="Proteomes" id="UP000626109"/>
    </source>
</evidence>
<evidence type="ECO:0000313" key="5">
    <source>
        <dbReference type="Proteomes" id="UP000654075"/>
    </source>
</evidence>
<name>A0A813L119_POLGL</name>
<feature type="compositionally biased region" description="Low complexity" evidence="1">
    <location>
        <begin position="283"/>
        <end position="293"/>
    </location>
</feature>
<sequence length="338" mass="36890">MSIEVQEPRRELLARVQSKGADGRHLRQRGTHVLRLILEATDGLSQEQRRRLPRRPCTGGPSLPSQATLEALLLDLSEARTGNVQVSARELLAAVPDVQHLSLWQLTYLRLGLPQPSAELEQRQSHANLDEALRRLAANLDRFLCEAFFREAAAAGDGKLFPLKGSRAAELGGLLLTALGLLDTLVGDAASAVSSLPSCWRLPSHPDYGPTFLEFSAAGRPLLRRQPTNEAVPLICFEPSAGRPQELAADADCWEVDSWDVFQEPHVAREERAPLQSPEKKQLQLQQPEEPLPVWQQGSEHLTSHVPEVAGGAPGTGGQKAPPAGVLSELPPQRSVRK</sequence>
<feature type="region of interest" description="Disordered" evidence="1">
    <location>
        <begin position="268"/>
        <end position="338"/>
    </location>
</feature>
<feature type="compositionally biased region" description="Basic and acidic residues" evidence="1">
    <location>
        <begin position="268"/>
        <end position="282"/>
    </location>
</feature>
<evidence type="ECO:0000313" key="2">
    <source>
        <dbReference type="EMBL" id="CAE8630731.1"/>
    </source>
</evidence>
<dbReference type="AlphaFoldDB" id="A0A813L119"/>
<proteinExistence type="predicted"/>
<dbReference type="Proteomes" id="UP000626109">
    <property type="component" value="Unassembled WGS sequence"/>
</dbReference>
<comment type="caution">
    <text evidence="3">The sequence shown here is derived from an EMBL/GenBank/DDBJ whole genome shotgun (WGS) entry which is preliminary data.</text>
</comment>
<dbReference type="EMBL" id="CAJNNW010033177">
    <property type="protein sequence ID" value="CAE8717564.1"/>
    <property type="molecule type" value="Genomic_DNA"/>
</dbReference>
<protein>
    <submittedName>
        <fullName evidence="3">Uncharacterized protein</fullName>
    </submittedName>
</protein>
<dbReference type="Proteomes" id="UP000654075">
    <property type="component" value="Unassembled WGS sequence"/>
</dbReference>
<evidence type="ECO:0000256" key="1">
    <source>
        <dbReference type="SAM" id="MobiDB-lite"/>
    </source>
</evidence>
<evidence type="ECO:0000313" key="3">
    <source>
        <dbReference type="EMBL" id="CAE8717564.1"/>
    </source>
</evidence>
<reference evidence="3" key="1">
    <citation type="submission" date="2021-02" db="EMBL/GenBank/DDBJ databases">
        <authorList>
            <person name="Dougan E. K."/>
            <person name="Rhodes N."/>
            <person name="Thang M."/>
            <person name="Chan C."/>
        </authorList>
    </citation>
    <scope>NUCLEOTIDE SEQUENCE</scope>
</reference>
<gene>
    <name evidence="2" type="ORF">PGLA1383_LOCUS46961</name>
    <name evidence="3" type="ORF">PGLA2088_LOCUS39595</name>
</gene>